<gene>
    <name evidence="2" type="ORF">IC761_26080</name>
</gene>
<dbReference type="PANTHER" id="PTHR43617:SF22">
    <property type="entry name" value="L-AMINO ACID N-ACETYLTRANSFERASE AAAT"/>
    <property type="match status" value="1"/>
</dbReference>
<dbReference type="KEGG" id="bcou:IC761_26080"/>
<dbReference type="CDD" id="cd04301">
    <property type="entry name" value="NAT_SF"/>
    <property type="match status" value="1"/>
</dbReference>
<sequence>MTVEFRQIEIADTDAFRAAIDIVARERKYIALTEAPPIEQVRAFVTRNVERGYPQIIAVIDGAVVGWCNVPPASRAVSAHVGDLFMGLLPDVRGRGFGEQLLRQAVQAADTFGFRRIELGVFASNVAAAALYRKIGFVEEGTKRMAILVDGTYHDEIIMARLKD</sequence>
<dbReference type="PROSITE" id="PS51186">
    <property type="entry name" value="GNAT"/>
    <property type="match status" value="1"/>
</dbReference>
<dbReference type="PANTHER" id="PTHR43617">
    <property type="entry name" value="L-AMINO ACID N-ACETYLTRANSFERASE"/>
    <property type="match status" value="1"/>
</dbReference>
<dbReference type="InterPro" id="IPR050276">
    <property type="entry name" value="MshD_Acetyltransferase"/>
</dbReference>
<name>A0A7S9D2H3_9BRAD</name>
<evidence type="ECO:0000259" key="1">
    <source>
        <dbReference type="PROSITE" id="PS51186"/>
    </source>
</evidence>
<accession>A0A7S9D2H3</accession>
<protein>
    <submittedName>
        <fullName evidence="2">GNAT family N-acetyltransferase</fullName>
    </submittedName>
</protein>
<dbReference type="InterPro" id="IPR000182">
    <property type="entry name" value="GNAT_dom"/>
</dbReference>
<keyword evidence="2" id="KW-0808">Transferase</keyword>
<dbReference type="RefSeq" id="WP_195799547.1">
    <property type="nucleotide sequence ID" value="NZ_CP061379.1"/>
</dbReference>
<dbReference type="Proteomes" id="UP000594621">
    <property type="component" value="Chromosome"/>
</dbReference>
<proteinExistence type="predicted"/>
<evidence type="ECO:0000313" key="3">
    <source>
        <dbReference type="Proteomes" id="UP000594621"/>
    </source>
</evidence>
<dbReference type="Gene3D" id="3.40.630.30">
    <property type="match status" value="1"/>
</dbReference>
<reference evidence="2 3" key="1">
    <citation type="submission" date="2020-09" db="EMBL/GenBank/DDBJ databases">
        <title>Complete genomes of bradyrhizobia occurring on native shrubby legumes in Australia.</title>
        <authorList>
            <person name="Lafay B."/>
        </authorList>
    </citation>
    <scope>NUCLEOTIDE SEQUENCE [LARGE SCALE GENOMIC DNA]</scope>
    <source>
        <strain evidence="2 3">BDV5040</strain>
    </source>
</reference>
<feature type="domain" description="N-acetyltransferase" evidence="1">
    <location>
        <begin position="3"/>
        <end position="164"/>
    </location>
</feature>
<evidence type="ECO:0000313" key="2">
    <source>
        <dbReference type="EMBL" id="QPF89951.1"/>
    </source>
</evidence>
<dbReference type="Pfam" id="PF00583">
    <property type="entry name" value="Acetyltransf_1"/>
    <property type="match status" value="1"/>
</dbReference>
<dbReference type="InterPro" id="IPR016181">
    <property type="entry name" value="Acyl_CoA_acyltransferase"/>
</dbReference>
<dbReference type="AlphaFoldDB" id="A0A7S9D2H3"/>
<dbReference type="EMBL" id="CP061379">
    <property type="protein sequence ID" value="QPF89951.1"/>
    <property type="molecule type" value="Genomic_DNA"/>
</dbReference>
<dbReference type="GO" id="GO:0016747">
    <property type="term" value="F:acyltransferase activity, transferring groups other than amino-acyl groups"/>
    <property type="evidence" value="ECO:0007669"/>
    <property type="project" value="InterPro"/>
</dbReference>
<organism evidence="2 3">
    <name type="scientific">Bradyrhizobium commune</name>
    <dbReference type="NCBI Taxonomy" id="83627"/>
    <lineage>
        <taxon>Bacteria</taxon>
        <taxon>Pseudomonadati</taxon>
        <taxon>Pseudomonadota</taxon>
        <taxon>Alphaproteobacteria</taxon>
        <taxon>Hyphomicrobiales</taxon>
        <taxon>Nitrobacteraceae</taxon>
        <taxon>Bradyrhizobium</taxon>
    </lineage>
</organism>
<dbReference type="SUPFAM" id="SSF55729">
    <property type="entry name" value="Acyl-CoA N-acyltransferases (Nat)"/>
    <property type="match status" value="1"/>
</dbReference>
<keyword evidence="3" id="KW-1185">Reference proteome</keyword>